<dbReference type="RefSeq" id="WP_318599872.1">
    <property type="nucleotide sequence ID" value="NZ_JAWSTH010000086.1"/>
</dbReference>
<dbReference type="PANTHER" id="PTHR33744:SF17">
    <property type="entry name" value="CONSERVED PROTEIN"/>
    <property type="match status" value="1"/>
</dbReference>
<evidence type="ECO:0000313" key="4">
    <source>
        <dbReference type="EMBL" id="MDW5597408.1"/>
    </source>
</evidence>
<evidence type="ECO:0000259" key="3">
    <source>
        <dbReference type="Pfam" id="PF17853"/>
    </source>
</evidence>
<evidence type="ECO:0000256" key="1">
    <source>
        <dbReference type="ARBA" id="ARBA00006754"/>
    </source>
</evidence>
<dbReference type="Proteomes" id="UP001284601">
    <property type="component" value="Unassembled WGS sequence"/>
</dbReference>
<feature type="domain" description="PucR C-terminal helix-turn-helix" evidence="2">
    <location>
        <begin position="482"/>
        <end position="539"/>
    </location>
</feature>
<dbReference type="InterPro" id="IPR051448">
    <property type="entry name" value="CdaR-like_regulators"/>
</dbReference>
<dbReference type="Pfam" id="PF13556">
    <property type="entry name" value="HTH_30"/>
    <property type="match status" value="1"/>
</dbReference>
<organism evidence="4 5">
    <name type="scientific">Conexibacter stalactiti</name>
    <dbReference type="NCBI Taxonomy" id="1940611"/>
    <lineage>
        <taxon>Bacteria</taxon>
        <taxon>Bacillati</taxon>
        <taxon>Actinomycetota</taxon>
        <taxon>Thermoleophilia</taxon>
        <taxon>Solirubrobacterales</taxon>
        <taxon>Conexibacteraceae</taxon>
        <taxon>Conexibacter</taxon>
    </lineage>
</organism>
<feature type="domain" description="CdaR GGDEF-like" evidence="3">
    <location>
        <begin position="302"/>
        <end position="427"/>
    </location>
</feature>
<dbReference type="InterPro" id="IPR042070">
    <property type="entry name" value="PucR_C-HTH_sf"/>
</dbReference>
<accession>A0ABU4HVR1</accession>
<evidence type="ECO:0000259" key="2">
    <source>
        <dbReference type="Pfam" id="PF13556"/>
    </source>
</evidence>
<dbReference type="EMBL" id="JAWSTH010000086">
    <property type="protein sequence ID" value="MDW5597408.1"/>
    <property type="molecule type" value="Genomic_DNA"/>
</dbReference>
<gene>
    <name evidence="4" type="ORF">R7226_23875</name>
</gene>
<comment type="similarity">
    <text evidence="1">Belongs to the CdaR family.</text>
</comment>
<dbReference type="PANTHER" id="PTHR33744">
    <property type="entry name" value="CARBOHYDRATE DIACID REGULATOR"/>
    <property type="match status" value="1"/>
</dbReference>
<dbReference type="Gene3D" id="1.10.10.2840">
    <property type="entry name" value="PucR C-terminal helix-turn-helix domain"/>
    <property type="match status" value="1"/>
</dbReference>
<name>A0ABU4HVR1_9ACTN</name>
<keyword evidence="5" id="KW-1185">Reference proteome</keyword>
<reference evidence="5" key="1">
    <citation type="submission" date="2023-07" db="EMBL/GenBank/DDBJ databases">
        <title>Conexibacter stalactiti sp. nov., isolated from stalactites in a lava cave and emended description of the genus Conexibacter.</title>
        <authorList>
            <person name="Lee S.D."/>
        </authorList>
    </citation>
    <scope>NUCLEOTIDE SEQUENCE [LARGE SCALE GENOMIC DNA]</scope>
    <source>
        <strain evidence="5">KCTC 39840</strain>
    </source>
</reference>
<comment type="caution">
    <text evidence="4">The sequence shown here is derived from an EMBL/GenBank/DDBJ whole genome shotgun (WGS) entry which is preliminary data.</text>
</comment>
<proteinExistence type="inferred from homology"/>
<reference evidence="4 5" key="2">
    <citation type="submission" date="2023-10" db="EMBL/GenBank/DDBJ databases">
        <authorList>
            <person name="Han X.F."/>
        </authorList>
    </citation>
    <scope>NUCLEOTIDE SEQUENCE [LARGE SCALE GENOMIC DNA]</scope>
    <source>
        <strain evidence="4 5">KCTC 39840</strain>
    </source>
</reference>
<dbReference type="InterPro" id="IPR041522">
    <property type="entry name" value="CdaR_GGDEF"/>
</dbReference>
<dbReference type="InterPro" id="IPR025736">
    <property type="entry name" value="PucR_C-HTH_dom"/>
</dbReference>
<sequence length="544" mass="57806">MSDAPAQQSEAPTLASLCSDLGGDLLTVALAPRGADVPIAEPVVHDPGEPLLANRGDVVLAIGLRAVEDGARELIAAAGAAGASAVVLKRRDGETVDPLLATAAAGGIALLTTPAAVAWGQLFALIRTSASARTPATQVSGAKIGDLFALADAVAAAAGGPVTIEDAQSRVLAFSNLDAPIDAAREATILGRRVPDEWMQRLGESGVFSRLRQAEGVTHVEFPGETAPRRAIAVRGGGALIGSIWIAEGELPLDERTDTLLEEAARIAALHLLRHRVSDDLDRRVHGEMLRSLLTGEAHADVVARELGLPDGAAFAVVAVRAMRDRQPIAHEPNAQLVYERIVNMIGVFFQSFRRRVSVATLDGRVYVLAIGERALDRDRFVQLTRDAIDNTAKALGVELQAGVGAPVQSLAEIPASRLQADQALRIGPLVAPTETVIDVEDHLGQVLLLEVGDFLRARPRRRSPPLARLHEHDRVHGTDYVATLAAYLDCFGNGALASERLHVHANTLRYRMRRIAEIAAIDLDDAGDRLPLELELRLAGGDR</sequence>
<protein>
    <submittedName>
        <fullName evidence="4">Helix-turn-helix domain-containing protein</fullName>
    </submittedName>
</protein>
<evidence type="ECO:0000313" key="5">
    <source>
        <dbReference type="Proteomes" id="UP001284601"/>
    </source>
</evidence>
<dbReference type="Pfam" id="PF17853">
    <property type="entry name" value="GGDEF_2"/>
    <property type="match status" value="1"/>
</dbReference>